<keyword evidence="2" id="KW-1185">Reference proteome</keyword>
<organism evidence="1 2">
    <name type="scientific">Streptococcus parauberis KRS-02083</name>
    <dbReference type="NCBI Taxonomy" id="1207545"/>
    <lineage>
        <taxon>Bacteria</taxon>
        <taxon>Bacillati</taxon>
        <taxon>Bacillota</taxon>
        <taxon>Bacilli</taxon>
        <taxon>Lactobacillales</taxon>
        <taxon>Streptococcaceae</taxon>
        <taxon>Streptococcus</taxon>
    </lineage>
</organism>
<name>A0ABN0IUE8_9STRE</name>
<dbReference type="PANTHER" id="PTHR37417">
    <property type="entry name" value="67 KDA MYOSIN-CROSS-REACTIVE ANTIGEN FAMILY PROTEIN (AFU_ORTHOLOGUE AFUA_5G09970)"/>
    <property type="match status" value="1"/>
</dbReference>
<evidence type="ECO:0000313" key="1">
    <source>
        <dbReference type="EMBL" id="EMG26458.1"/>
    </source>
</evidence>
<gene>
    <name evidence="1" type="ORF">SPJ1_0420</name>
</gene>
<accession>A0ABN0IUE8</accession>
<dbReference type="Pfam" id="PF06100">
    <property type="entry name" value="MCRA"/>
    <property type="match status" value="1"/>
</dbReference>
<protein>
    <recommendedName>
        <fullName evidence="3">Oleate hydratase</fullName>
    </recommendedName>
</protein>
<proteinExistence type="predicted"/>
<dbReference type="InterPro" id="IPR036188">
    <property type="entry name" value="FAD/NAD-bd_sf"/>
</dbReference>
<sequence>MAENDLVLVTNGSITESTSYGSHDQIVKSNKNLGGSWDFWENLAAQSDDFGHPKIFYKDLPAESGFVSARATISNLLVEPYIEHLTKRSMHNGKVNIVRIITVVDSNWLMSFAIHR</sequence>
<evidence type="ECO:0000313" key="2">
    <source>
        <dbReference type="Proteomes" id="UP000011769"/>
    </source>
</evidence>
<comment type="caution">
    <text evidence="1">The sequence shown here is derived from an EMBL/GenBank/DDBJ whole genome shotgun (WGS) entry which is preliminary data.</text>
</comment>
<evidence type="ECO:0008006" key="3">
    <source>
        <dbReference type="Google" id="ProtNLM"/>
    </source>
</evidence>
<dbReference type="Proteomes" id="UP000011769">
    <property type="component" value="Unassembled WGS sequence"/>
</dbReference>
<dbReference type="PANTHER" id="PTHR37417:SF3">
    <property type="entry name" value="MYOSIN-CROSSREACTIVE PROTEIN"/>
    <property type="match status" value="1"/>
</dbReference>
<dbReference type="Gene3D" id="3.50.50.60">
    <property type="entry name" value="FAD/NAD(P)-binding domain"/>
    <property type="match status" value="1"/>
</dbReference>
<dbReference type="InterPro" id="IPR010354">
    <property type="entry name" value="Oleate_hydratase"/>
</dbReference>
<reference evidence="1 2" key="1">
    <citation type="journal article" date="2013" name="PLoS ONE">
        <title>Comparative Genomic Characterization of Three Streptococcus parauberis Strains in Fish Pathogen, as Assessed by Wide-Genome Analyses.</title>
        <authorList>
            <person name="Nho S.W."/>
            <person name="Hikima J."/>
            <person name="Park S.B."/>
            <person name="Jang H.B."/>
            <person name="Cha I.S."/>
            <person name="Yasuike M."/>
            <person name="Nakamura Y."/>
            <person name="Fujiwara A."/>
            <person name="Sano M."/>
            <person name="Kanai K."/>
            <person name="Kondo H."/>
            <person name="Hirono I."/>
            <person name="Takeyama H."/>
            <person name="Aoki T."/>
            <person name="Jung T.S."/>
        </authorList>
    </citation>
    <scope>NUCLEOTIDE SEQUENCE [LARGE SCALE GENOMIC DNA]</scope>
    <source>
        <strain evidence="1 2">KRS-02083</strain>
    </source>
</reference>
<dbReference type="EMBL" id="ALYM01000001">
    <property type="protein sequence ID" value="EMG26458.1"/>
    <property type="molecule type" value="Genomic_DNA"/>
</dbReference>